<gene>
    <name evidence="4" type="ORF">SERLADRAFT_462276</name>
</gene>
<dbReference type="OrthoDB" id="448954at2759"/>
<evidence type="ECO:0000256" key="2">
    <source>
        <dbReference type="ARBA" id="ARBA00023186"/>
    </source>
</evidence>
<accession>F8NMX7</accession>
<dbReference type="RefSeq" id="XP_007316043.1">
    <property type="nucleotide sequence ID" value="XM_007315981.1"/>
</dbReference>
<dbReference type="Proteomes" id="UP000008064">
    <property type="component" value="Unassembled WGS sequence"/>
</dbReference>
<dbReference type="InterPro" id="IPR036386">
    <property type="entry name" value="HscB_C_sf"/>
</dbReference>
<keyword evidence="2" id="KW-0143">Chaperone</keyword>
<dbReference type="SUPFAM" id="SSF46565">
    <property type="entry name" value="Chaperone J-domain"/>
    <property type="match status" value="1"/>
</dbReference>
<dbReference type="Gene3D" id="1.10.287.110">
    <property type="entry name" value="DnaJ domain"/>
    <property type="match status" value="1"/>
</dbReference>
<organism>
    <name type="scientific">Serpula lacrymans var. lacrymans (strain S7.9)</name>
    <name type="common">Dry rot fungus</name>
    <dbReference type="NCBI Taxonomy" id="578457"/>
    <lineage>
        <taxon>Eukaryota</taxon>
        <taxon>Fungi</taxon>
        <taxon>Dikarya</taxon>
        <taxon>Basidiomycota</taxon>
        <taxon>Agaricomycotina</taxon>
        <taxon>Agaricomycetes</taxon>
        <taxon>Agaricomycetidae</taxon>
        <taxon>Boletales</taxon>
        <taxon>Coniophorineae</taxon>
        <taxon>Serpulaceae</taxon>
        <taxon>Serpula</taxon>
    </lineage>
</organism>
<dbReference type="AlphaFoldDB" id="F8NMX7"/>
<evidence type="ECO:0000259" key="3">
    <source>
        <dbReference type="PROSITE" id="PS50076"/>
    </source>
</evidence>
<name>F8NMX7_SERL9</name>
<dbReference type="SMART" id="SM00271">
    <property type="entry name" value="DnaJ"/>
    <property type="match status" value="1"/>
</dbReference>
<dbReference type="GO" id="GO:0051259">
    <property type="term" value="P:protein complex oligomerization"/>
    <property type="evidence" value="ECO:0007669"/>
    <property type="project" value="InterPro"/>
</dbReference>
<comment type="similarity">
    <text evidence="1">Belongs to the HscB family.</text>
</comment>
<feature type="domain" description="J" evidence="3">
    <location>
        <begin position="84"/>
        <end position="159"/>
    </location>
</feature>
<dbReference type="GO" id="GO:0001671">
    <property type="term" value="F:ATPase activator activity"/>
    <property type="evidence" value="ECO:0007669"/>
    <property type="project" value="InterPro"/>
</dbReference>
<proteinExistence type="inferred from homology"/>
<dbReference type="InterPro" id="IPR036869">
    <property type="entry name" value="J_dom_sf"/>
</dbReference>
<dbReference type="PANTHER" id="PTHR14021">
    <property type="entry name" value="IRON-SULFUR CLUSTER CO-CHAPERONE PROTEIN HSCB"/>
    <property type="match status" value="1"/>
</dbReference>
<evidence type="ECO:0000313" key="4">
    <source>
        <dbReference type="EMBL" id="EGO27952.1"/>
    </source>
</evidence>
<dbReference type="EMBL" id="GL945431">
    <property type="protein sequence ID" value="EGO27952.1"/>
    <property type="molecule type" value="Genomic_DNA"/>
</dbReference>
<evidence type="ECO:0000256" key="1">
    <source>
        <dbReference type="ARBA" id="ARBA00010476"/>
    </source>
</evidence>
<dbReference type="GO" id="GO:0005739">
    <property type="term" value="C:mitochondrion"/>
    <property type="evidence" value="ECO:0007669"/>
    <property type="project" value="TreeGrafter"/>
</dbReference>
<dbReference type="GeneID" id="18818345"/>
<dbReference type="CDD" id="cd06257">
    <property type="entry name" value="DnaJ"/>
    <property type="match status" value="1"/>
</dbReference>
<dbReference type="HOGENOM" id="CLU_068529_0_2_1"/>
<dbReference type="Pfam" id="PF07743">
    <property type="entry name" value="HSCB_C"/>
    <property type="match status" value="1"/>
</dbReference>
<reference evidence="4" key="1">
    <citation type="submission" date="2011-04" db="EMBL/GenBank/DDBJ databases">
        <title>Evolution of plant cell wall degrading machinery underlies the functional diversity of forest fungi.</title>
        <authorList>
            <consortium name="US DOE Joint Genome Institute (JGI-PGF)"/>
            <person name="Eastwood D.C."/>
            <person name="Floudas D."/>
            <person name="Binder M."/>
            <person name="Majcherczyk A."/>
            <person name="Schneider P."/>
            <person name="Aerts A."/>
            <person name="Asiegbu F.O."/>
            <person name="Baker S.E."/>
            <person name="Barry K."/>
            <person name="Bendiksby M."/>
            <person name="Blumentritt M."/>
            <person name="Coutinho P.M."/>
            <person name="Cullen D."/>
            <person name="Cullen D."/>
            <person name="Gathman A."/>
            <person name="Goodell B."/>
            <person name="Henrissat B."/>
            <person name="Ihrmark K."/>
            <person name="Kauserud H."/>
            <person name="Kohler A."/>
            <person name="LaButti K."/>
            <person name="Lapidus A."/>
            <person name="Lavin J.L."/>
            <person name="Lee Y.-H."/>
            <person name="Lindquist E."/>
            <person name="Lilly W."/>
            <person name="Lucas S."/>
            <person name="Morin E."/>
            <person name="Murat C."/>
            <person name="Oguiza J.A."/>
            <person name="Park J."/>
            <person name="Pisabarro A.G."/>
            <person name="Riley R."/>
            <person name="Rosling A."/>
            <person name="Salamov A."/>
            <person name="Schmidt O."/>
            <person name="Schmutz J."/>
            <person name="Skrede I."/>
            <person name="Stenlid J."/>
            <person name="Wiebenga A."/>
            <person name="Xie X."/>
            <person name="Kues U."/>
            <person name="Hibbett D.S."/>
            <person name="Hoffmeister D."/>
            <person name="Hogberg N."/>
            <person name="Martin F."/>
            <person name="Grigoriev I.V."/>
            <person name="Watkinson S.C."/>
        </authorList>
    </citation>
    <scope>NUCLEOTIDE SEQUENCE</scope>
    <source>
        <strain evidence="4">S7.9</strain>
    </source>
</reference>
<dbReference type="Gene3D" id="1.20.1280.20">
    <property type="entry name" value="HscB, C-terminal domain"/>
    <property type="match status" value="1"/>
</dbReference>
<dbReference type="PANTHER" id="PTHR14021:SF15">
    <property type="entry name" value="IRON-SULFUR CLUSTER CO-CHAPERONE PROTEIN HSCB"/>
    <property type="match status" value="1"/>
</dbReference>
<dbReference type="NCBIfam" id="TIGR00714">
    <property type="entry name" value="hscB"/>
    <property type="match status" value="1"/>
</dbReference>
<dbReference type="PROSITE" id="PS50076">
    <property type="entry name" value="DNAJ_2"/>
    <property type="match status" value="1"/>
</dbReference>
<dbReference type="InterPro" id="IPR009073">
    <property type="entry name" value="HscB_oligo_C"/>
</dbReference>
<sequence length="251" mass="28666">MFRSSLCRISFARATLRYSVKPQIPRLLCLPARNYTQPASSNTLKSAVVTSLPKNCPSCGSPLPTPLPACPKCFYIARLHQSIPYHEVFGFPYDPNPFVVDTSTLKRRFHDAQRVCHPDAWATRDDNLREAALDVSNLINTAYKTLSDPLLRAEYILRRNNVEVEEADQLDDMELISEVMEAREEIDNVQAGESARLFELQDENDAKVQEAINNIKELVQHKRWTEVKTAAVRLKYLQGIRDAIKHRLDNN</sequence>
<dbReference type="KEGG" id="sla:SERLADRAFT_462276"/>
<dbReference type="InterPro" id="IPR001623">
    <property type="entry name" value="DnaJ_domain"/>
</dbReference>
<dbReference type="GO" id="GO:0044571">
    <property type="term" value="P:[2Fe-2S] cluster assembly"/>
    <property type="evidence" value="ECO:0007669"/>
    <property type="project" value="InterPro"/>
</dbReference>
<dbReference type="InterPro" id="IPR004640">
    <property type="entry name" value="HscB"/>
</dbReference>
<dbReference type="GO" id="GO:0051087">
    <property type="term" value="F:protein-folding chaperone binding"/>
    <property type="evidence" value="ECO:0007669"/>
    <property type="project" value="InterPro"/>
</dbReference>
<dbReference type="SUPFAM" id="SSF47144">
    <property type="entry name" value="HSC20 (HSCB), C-terminal oligomerisation domain"/>
    <property type="match status" value="1"/>
</dbReference>
<protein>
    <recommendedName>
        <fullName evidence="3">J domain-containing protein</fullName>
    </recommendedName>
</protein>